<name>A0ABP9EFM5_9ACTN</name>
<feature type="region of interest" description="Disordered" evidence="1">
    <location>
        <begin position="159"/>
        <end position="254"/>
    </location>
</feature>
<reference evidence="3" key="1">
    <citation type="journal article" date="2019" name="Int. J. Syst. Evol. Microbiol.">
        <title>The Global Catalogue of Microorganisms (GCM) 10K type strain sequencing project: providing services to taxonomists for standard genome sequencing and annotation.</title>
        <authorList>
            <consortium name="The Broad Institute Genomics Platform"/>
            <consortium name="The Broad Institute Genome Sequencing Center for Infectious Disease"/>
            <person name="Wu L."/>
            <person name="Ma J."/>
        </authorList>
    </citation>
    <scope>NUCLEOTIDE SEQUENCE [LARGE SCALE GENOMIC DNA]</scope>
    <source>
        <strain evidence="3">JCM 13006</strain>
    </source>
</reference>
<protein>
    <submittedName>
        <fullName evidence="2">Uncharacterized protein</fullName>
    </submittedName>
</protein>
<dbReference type="EMBL" id="BAABIS010000001">
    <property type="protein sequence ID" value="GAA4877499.1"/>
    <property type="molecule type" value="Genomic_DNA"/>
</dbReference>
<feature type="region of interest" description="Disordered" evidence="1">
    <location>
        <begin position="1"/>
        <end position="37"/>
    </location>
</feature>
<comment type="caution">
    <text evidence="2">The sequence shown here is derived from an EMBL/GenBank/DDBJ whole genome shotgun (WGS) entry which is preliminary data.</text>
</comment>
<organism evidence="2 3">
    <name type="scientific">Kitasatospora terrestris</name>
    <dbReference type="NCBI Taxonomy" id="258051"/>
    <lineage>
        <taxon>Bacteria</taxon>
        <taxon>Bacillati</taxon>
        <taxon>Actinomycetota</taxon>
        <taxon>Actinomycetes</taxon>
        <taxon>Kitasatosporales</taxon>
        <taxon>Streptomycetaceae</taxon>
        <taxon>Kitasatospora</taxon>
    </lineage>
</organism>
<sequence>MVETPGSGEDRGTTAVMAQTAQEKAAESAATVGRQASEVAGTAKEQAAKVVEEAGTQAQELLGGLREQLGQQAQTQGRRLAQTIRTLAGELEEMGRHGPAGSVTTSLVGRLADGGHQVAGRIEERGPQGLLDDVQDFARRRPGMFLAGAALAGLAVGRTGKGVSTAPDNDSDSGGSSSGSNGPSGDGGSAGVSRATPAPAAGPLPSAVDAPTDPYQAAGQSQPPHITPDPPHAHPDGPPPSGPGGRWQQPDIGR</sequence>
<evidence type="ECO:0000313" key="2">
    <source>
        <dbReference type="EMBL" id="GAA4877499.1"/>
    </source>
</evidence>
<dbReference type="Proteomes" id="UP001501752">
    <property type="component" value="Unassembled WGS sequence"/>
</dbReference>
<dbReference type="RefSeq" id="WP_345700632.1">
    <property type="nucleotide sequence ID" value="NZ_BAABIS010000001.1"/>
</dbReference>
<proteinExistence type="predicted"/>
<keyword evidence="3" id="KW-1185">Reference proteome</keyword>
<feature type="compositionally biased region" description="Pro residues" evidence="1">
    <location>
        <begin position="225"/>
        <end position="242"/>
    </location>
</feature>
<feature type="compositionally biased region" description="Low complexity" evidence="1">
    <location>
        <begin position="166"/>
        <end position="181"/>
    </location>
</feature>
<evidence type="ECO:0000256" key="1">
    <source>
        <dbReference type="SAM" id="MobiDB-lite"/>
    </source>
</evidence>
<evidence type="ECO:0000313" key="3">
    <source>
        <dbReference type="Proteomes" id="UP001501752"/>
    </source>
</evidence>
<gene>
    <name evidence="2" type="ORF">GCM10023235_66840</name>
</gene>
<accession>A0ABP9EFM5</accession>